<dbReference type="InterPro" id="IPR036890">
    <property type="entry name" value="HATPase_C_sf"/>
</dbReference>
<evidence type="ECO:0000259" key="16">
    <source>
        <dbReference type="PROSITE" id="PS50112"/>
    </source>
</evidence>
<evidence type="ECO:0000256" key="13">
    <source>
        <dbReference type="SAM" id="Coils"/>
    </source>
</evidence>
<evidence type="ECO:0000256" key="5">
    <source>
        <dbReference type="ARBA" id="ARBA00022692"/>
    </source>
</evidence>
<feature type="repeat" description="TPR" evidence="12">
    <location>
        <begin position="179"/>
        <end position="212"/>
    </location>
</feature>
<evidence type="ECO:0000259" key="15">
    <source>
        <dbReference type="PROSITE" id="PS50109"/>
    </source>
</evidence>
<dbReference type="Gene3D" id="3.30.450.20">
    <property type="entry name" value="PAS domain"/>
    <property type="match status" value="1"/>
</dbReference>
<feature type="coiled-coil region" evidence="13">
    <location>
        <begin position="416"/>
        <end position="471"/>
    </location>
</feature>
<dbReference type="Pfam" id="PF13426">
    <property type="entry name" value="PAS_9"/>
    <property type="match status" value="1"/>
</dbReference>
<dbReference type="GO" id="GO:0007234">
    <property type="term" value="P:osmosensory signaling via phosphorelay pathway"/>
    <property type="evidence" value="ECO:0007669"/>
    <property type="project" value="TreeGrafter"/>
</dbReference>
<keyword evidence="6" id="KW-0547">Nucleotide-binding</keyword>
<keyword evidence="5 14" id="KW-0812">Transmembrane</keyword>
<feature type="domain" description="PAS" evidence="16">
    <location>
        <begin position="472"/>
        <end position="540"/>
    </location>
</feature>
<evidence type="ECO:0000256" key="8">
    <source>
        <dbReference type="ARBA" id="ARBA00022840"/>
    </source>
</evidence>
<dbReference type="AlphaFoldDB" id="M7NH10"/>
<organism evidence="17 18">
    <name type="scientific">Cesiribacter andamanensis AMV16</name>
    <dbReference type="NCBI Taxonomy" id="1279009"/>
    <lineage>
        <taxon>Bacteria</taxon>
        <taxon>Pseudomonadati</taxon>
        <taxon>Bacteroidota</taxon>
        <taxon>Cytophagia</taxon>
        <taxon>Cytophagales</taxon>
        <taxon>Cesiribacteraceae</taxon>
        <taxon>Cesiribacter</taxon>
    </lineage>
</organism>
<name>M7NH10_9BACT</name>
<evidence type="ECO:0000256" key="14">
    <source>
        <dbReference type="SAM" id="Phobius"/>
    </source>
</evidence>
<dbReference type="InterPro" id="IPR000014">
    <property type="entry name" value="PAS"/>
</dbReference>
<comment type="catalytic activity">
    <reaction evidence="1">
        <text>ATP + protein L-histidine = ADP + protein N-phospho-L-histidine.</text>
        <dbReference type="EC" id="2.7.13.3"/>
    </reaction>
</comment>
<dbReference type="SMART" id="SM00387">
    <property type="entry name" value="HATPase_c"/>
    <property type="match status" value="1"/>
</dbReference>
<dbReference type="EMBL" id="AODQ01000144">
    <property type="protein sequence ID" value="EMR01120.1"/>
    <property type="molecule type" value="Genomic_DNA"/>
</dbReference>
<proteinExistence type="predicted"/>
<feature type="repeat" description="TPR" evidence="12">
    <location>
        <begin position="59"/>
        <end position="92"/>
    </location>
</feature>
<dbReference type="STRING" id="1279009.ADICEAN_03759"/>
<dbReference type="InterPro" id="IPR019734">
    <property type="entry name" value="TPR_rpt"/>
</dbReference>
<dbReference type="PANTHER" id="PTHR42878:SF7">
    <property type="entry name" value="SENSOR HISTIDINE KINASE GLRK"/>
    <property type="match status" value="1"/>
</dbReference>
<dbReference type="InterPro" id="IPR036097">
    <property type="entry name" value="HisK_dim/P_sf"/>
</dbReference>
<comment type="caution">
    <text evidence="17">The sequence shown here is derived from an EMBL/GenBank/DDBJ whole genome shotgun (WGS) entry which is preliminary data.</text>
</comment>
<dbReference type="Gene3D" id="1.25.40.10">
    <property type="entry name" value="Tetratricopeptide repeat domain"/>
    <property type="match status" value="1"/>
</dbReference>
<evidence type="ECO:0000256" key="10">
    <source>
        <dbReference type="ARBA" id="ARBA00023012"/>
    </source>
</evidence>
<dbReference type="PROSITE" id="PS50109">
    <property type="entry name" value="HIS_KIN"/>
    <property type="match status" value="1"/>
</dbReference>
<dbReference type="SUPFAM" id="SSF48452">
    <property type="entry name" value="TPR-like"/>
    <property type="match status" value="2"/>
</dbReference>
<dbReference type="PROSITE" id="PS50112">
    <property type="entry name" value="PAS"/>
    <property type="match status" value="1"/>
</dbReference>
<sequence>MGPCALAQGGSESGRPPLSAEAYFAKASQVQAQNPRLARQYADSMLLAAGTSRDSTQLTEALKFIGDLCVQQANYPQAVSWFHKGLELASQRRDRVMAVRIHNNLGGVYLKTSQYDKALSQYNRAYSLGRSILTPSQKASILNNLGIIYKHLQQYQQAELYLQEALQLDESAQNPLGVGQVYNNLGLLAQKMGRREEARQHFLKARSIAEQINRPPGVAYALNNLAEVYLDEKEARKALPLLHSSLKIKQQLGDRLGMVNSLSGLGKAWYMLGQADSALYHFGRASLYADTVLNVNKKVEALTGIANAYALKGKTDVLPALYSRILSLKDSAFHQDRAAQFAMAQAEREMTLKEEQIADLTQEAAETNSRVRLQELLLALSLPLLIMVIVLAIFYLLRYRSERTAHRELLLRHVEIKQQKAQIEAQHQTIQHQNQELQAANNLIEHYNRELQEANDQLEDKIRERTRALTDTYRKLAFHINNTPLAVLEWNKQLELVRWPEQAERIFGYSAQEMLGRRAEELPFLQDSKHRHFIERIRQAGDDLPDSQVSFQQHLSRADGLTLSIEWSHSVLTDEWGKVESVLSIANDVSLRERAFQETTLINQELDTFIYKASHDLRGPIARMQGIINLGKIESADPNAHFYFDLLHKVSNELNNLLLRLLMVHNIHQHLLCMEDISFKGFVDSLIYELPSEKKNSQFTFYNSIPDELRIESDRNLLSIILVNLLDNSLTFADNEKPFVVITAKVLPGKKLQFSVQDNGPGISNSLHEKVFDMFFQGSTKSTGVGLGLYMVRKAVRKFVGEVKLDRQGELTTFTVILPESDLMRIVPVPKKTSLTAV</sequence>
<gene>
    <name evidence="17" type="primary">arcB_6</name>
    <name evidence="17" type="ORF">ADICEAN_03759</name>
</gene>
<dbReference type="eggNOG" id="COG0457">
    <property type="taxonomic scope" value="Bacteria"/>
</dbReference>
<dbReference type="RefSeq" id="WP_009197138.1">
    <property type="nucleotide sequence ID" value="NZ_AODQ01000144.1"/>
</dbReference>
<keyword evidence="18" id="KW-1185">Reference proteome</keyword>
<dbReference type="InterPro" id="IPR035965">
    <property type="entry name" value="PAS-like_dom_sf"/>
</dbReference>
<keyword evidence="9 14" id="KW-1133">Transmembrane helix</keyword>
<dbReference type="PROSITE" id="PS50005">
    <property type="entry name" value="TPR"/>
    <property type="match status" value="4"/>
</dbReference>
<dbReference type="PRINTS" id="PR00344">
    <property type="entry name" value="BCTRLSENSOR"/>
</dbReference>
<reference evidence="17 18" key="1">
    <citation type="journal article" date="2013" name="Genome Announc.">
        <title>Draft Genome Sequence of Cesiribacter andamanensis Strain AMV16T, Isolated from a Soil Sample from a Mud Volcano in the Andaman Islands, India.</title>
        <authorList>
            <person name="Shivaji S."/>
            <person name="Ara S."/>
            <person name="Begum Z."/>
            <person name="Srinivas T.N."/>
            <person name="Singh A."/>
            <person name="Kumar Pinnaka A."/>
        </authorList>
    </citation>
    <scope>NUCLEOTIDE SEQUENCE [LARGE SCALE GENOMIC DNA]</scope>
    <source>
        <strain evidence="17 18">AMV16</strain>
    </source>
</reference>
<dbReference type="SUPFAM" id="SSF55785">
    <property type="entry name" value="PYP-like sensor domain (PAS domain)"/>
    <property type="match status" value="1"/>
</dbReference>
<dbReference type="GO" id="GO:0030295">
    <property type="term" value="F:protein kinase activator activity"/>
    <property type="evidence" value="ECO:0007669"/>
    <property type="project" value="TreeGrafter"/>
</dbReference>
<accession>M7NH10</accession>
<comment type="subcellular location">
    <subcellularLocation>
        <location evidence="2">Membrane</location>
        <topology evidence="2">Multi-pass membrane protein</topology>
    </subcellularLocation>
</comment>
<feature type="repeat" description="TPR" evidence="12">
    <location>
        <begin position="139"/>
        <end position="172"/>
    </location>
</feature>
<keyword evidence="13" id="KW-0175">Coiled coil</keyword>
<dbReference type="EC" id="2.7.13.3" evidence="3"/>
<dbReference type="InterPro" id="IPR003594">
    <property type="entry name" value="HATPase_dom"/>
</dbReference>
<keyword evidence="12" id="KW-0802">TPR repeat</keyword>
<dbReference type="OrthoDB" id="9803982at2"/>
<dbReference type="InterPro" id="IPR011990">
    <property type="entry name" value="TPR-like_helical_dom_sf"/>
</dbReference>
<dbReference type="GO" id="GO:0016020">
    <property type="term" value="C:membrane"/>
    <property type="evidence" value="ECO:0007669"/>
    <property type="project" value="UniProtKB-SubCell"/>
</dbReference>
<dbReference type="Proteomes" id="UP000011910">
    <property type="component" value="Unassembled WGS sequence"/>
</dbReference>
<dbReference type="SUPFAM" id="SSF55874">
    <property type="entry name" value="ATPase domain of HSP90 chaperone/DNA topoisomerase II/histidine kinase"/>
    <property type="match status" value="1"/>
</dbReference>
<dbReference type="GO" id="GO:0000156">
    <property type="term" value="F:phosphorelay response regulator activity"/>
    <property type="evidence" value="ECO:0007669"/>
    <property type="project" value="TreeGrafter"/>
</dbReference>
<dbReference type="InterPro" id="IPR004358">
    <property type="entry name" value="Sig_transdc_His_kin-like_C"/>
</dbReference>
<dbReference type="SMART" id="SM00028">
    <property type="entry name" value="TPR"/>
    <property type="match status" value="6"/>
</dbReference>
<dbReference type="SUPFAM" id="SSF47384">
    <property type="entry name" value="Homodimeric domain of signal transducing histidine kinase"/>
    <property type="match status" value="1"/>
</dbReference>
<evidence type="ECO:0000256" key="7">
    <source>
        <dbReference type="ARBA" id="ARBA00022777"/>
    </source>
</evidence>
<dbReference type="InterPro" id="IPR005467">
    <property type="entry name" value="His_kinase_dom"/>
</dbReference>
<keyword evidence="11 14" id="KW-0472">Membrane</keyword>
<dbReference type="Pfam" id="PF13424">
    <property type="entry name" value="TPR_12"/>
    <property type="match status" value="3"/>
</dbReference>
<feature type="transmembrane region" description="Helical" evidence="14">
    <location>
        <begin position="376"/>
        <end position="397"/>
    </location>
</feature>
<dbReference type="CDD" id="cd00130">
    <property type="entry name" value="PAS"/>
    <property type="match status" value="1"/>
</dbReference>
<evidence type="ECO:0000256" key="12">
    <source>
        <dbReference type="PROSITE-ProRule" id="PRU00339"/>
    </source>
</evidence>
<keyword evidence="4 17" id="KW-0808">Transferase</keyword>
<dbReference type="Gene3D" id="3.30.565.10">
    <property type="entry name" value="Histidine kinase-like ATPase, C-terminal domain"/>
    <property type="match status" value="1"/>
</dbReference>
<evidence type="ECO:0000256" key="3">
    <source>
        <dbReference type="ARBA" id="ARBA00012438"/>
    </source>
</evidence>
<evidence type="ECO:0000256" key="11">
    <source>
        <dbReference type="ARBA" id="ARBA00023136"/>
    </source>
</evidence>
<evidence type="ECO:0000256" key="6">
    <source>
        <dbReference type="ARBA" id="ARBA00022741"/>
    </source>
</evidence>
<dbReference type="eggNOG" id="COG5002">
    <property type="taxonomic scope" value="Bacteria"/>
</dbReference>
<evidence type="ECO:0000313" key="17">
    <source>
        <dbReference type="EMBL" id="EMR01120.1"/>
    </source>
</evidence>
<keyword evidence="10" id="KW-0902">Two-component regulatory system</keyword>
<protein>
    <recommendedName>
        <fullName evidence="3">histidine kinase</fullName>
        <ecNumber evidence="3">2.7.13.3</ecNumber>
    </recommendedName>
</protein>
<feature type="domain" description="Histidine kinase" evidence="15">
    <location>
        <begin position="612"/>
        <end position="822"/>
    </location>
</feature>
<evidence type="ECO:0000256" key="9">
    <source>
        <dbReference type="ARBA" id="ARBA00022989"/>
    </source>
</evidence>
<dbReference type="NCBIfam" id="TIGR00229">
    <property type="entry name" value="sensory_box"/>
    <property type="match status" value="1"/>
</dbReference>
<dbReference type="GO" id="GO:0005524">
    <property type="term" value="F:ATP binding"/>
    <property type="evidence" value="ECO:0007669"/>
    <property type="project" value="UniProtKB-KW"/>
</dbReference>
<dbReference type="Gene3D" id="1.10.287.130">
    <property type="match status" value="1"/>
</dbReference>
<keyword evidence="7" id="KW-0418">Kinase</keyword>
<dbReference type="Pfam" id="PF02518">
    <property type="entry name" value="HATPase_c"/>
    <property type="match status" value="1"/>
</dbReference>
<keyword evidence="8" id="KW-0067">ATP-binding</keyword>
<evidence type="ECO:0000256" key="2">
    <source>
        <dbReference type="ARBA" id="ARBA00004141"/>
    </source>
</evidence>
<feature type="coiled-coil region" evidence="13">
    <location>
        <begin position="343"/>
        <end position="370"/>
    </location>
</feature>
<dbReference type="GO" id="GO:0000155">
    <property type="term" value="F:phosphorelay sensor kinase activity"/>
    <property type="evidence" value="ECO:0007669"/>
    <property type="project" value="InterPro"/>
</dbReference>
<evidence type="ECO:0000313" key="18">
    <source>
        <dbReference type="Proteomes" id="UP000011910"/>
    </source>
</evidence>
<feature type="repeat" description="TPR" evidence="12">
    <location>
        <begin position="99"/>
        <end position="132"/>
    </location>
</feature>
<evidence type="ECO:0000256" key="1">
    <source>
        <dbReference type="ARBA" id="ARBA00000085"/>
    </source>
</evidence>
<evidence type="ECO:0000256" key="4">
    <source>
        <dbReference type="ARBA" id="ARBA00022679"/>
    </source>
</evidence>
<dbReference type="SMART" id="SM00091">
    <property type="entry name" value="PAS"/>
    <property type="match status" value="1"/>
</dbReference>
<dbReference type="PANTHER" id="PTHR42878">
    <property type="entry name" value="TWO-COMPONENT HISTIDINE KINASE"/>
    <property type="match status" value="1"/>
</dbReference>
<dbReference type="InterPro" id="IPR050351">
    <property type="entry name" value="BphY/WalK/GraS-like"/>
</dbReference>